<name>A0ABV5QAD1_9ACTN</name>
<dbReference type="RefSeq" id="WP_346130729.1">
    <property type="nucleotide sequence ID" value="NZ_BAAAXC010000015.1"/>
</dbReference>
<evidence type="ECO:0000256" key="1">
    <source>
        <dbReference type="SAM" id="MobiDB-lite"/>
    </source>
</evidence>
<dbReference type="EMBL" id="JBHMCE010000013">
    <property type="protein sequence ID" value="MFB9532431.1"/>
    <property type="molecule type" value="Genomic_DNA"/>
</dbReference>
<reference evidence="2 3" key="1">
    <citation type="submission" date="2024-09" db="EMBL/GenBank/DDBJ databases">
        <authorList>
            <person name="Sun Q."/>
            <person name="Mori K."/>
        </authorList>
    </citation>
    <scope>NUCLEOTIDE SEQUENCE [LARGE SCALE GENOMIC DNA]</scope>
    <source>
        <strain evidence="2 3">JCM 3323</strain>
    </source>
</reference>
<protein>
    <submittedName>
        <fullName evidence="2">Uncharacterized protein</fullName>
    </submittedName>
</protein>
<gene>
    <name evidence="2" type="ORF">ACFFRN_37980</name>
</gene>
<comment type="caution">
    <text evidence="2">The sequence shown here is derived from an EMBL/GenBank/DDBJ whole genome shotgun (WGS) entry which is preliminary data.</text>
</comment>
<organism evidence="2 3">
    <name type="scientific">Nonomuraea roseola</name>
    <dbReference type="NCBI Taxonomy" id="46179"/>
    <lineage>
        <taxon>Bacteria</taxon>
        <taxon>Bacillati</taxon>
        <taxon>Actinomycetota</taxon>
        <taxon>Actinomycetes</taxon>
        <taxon>Streptosporangiales</taxon>
        <taxon>Streptosporangiaceae</taxon>
        <taxon>Nonomuraea</taxon>
    </lineage>
</organism>
<evidence type="ECO:0000313" key="3">
    <source>
        <dbReference type="Proteomes" id="UP001589646"/>
    </source>
</evidence>
<evidence type="ECO:0000313" key="2">
    <source>
        <dbReference type="EMBL" id="MFB9532431.1"/>
    </source>
</evidence>
<dbReference type="Proteomes" id="UP001589646">
    <property type="component" value="Unassembled WGS sequence"/>
</dbReference>
<sequence length="107" mass="11548">MACRPSPPTTPADATQIRLIREHLTEEPARFGRGGFGDPATIHGGRMPGLAESSKGYQLITLAHTDTPDGARLTYTTQDEALTAALHAWFDAQVSDHGEHATRQGRL</sequence>
<accession>A0ABV5QAD1</accession>
<feature type="region of interest" description="Disordered" evidence="1">
    <location>
        <begin position="29"/>
        <end position="49"/>
    </location>
</feature>
<keyword evidence="3" id="KW-1185">Reference proteome</keyword>
<proteinExistence type="predicted"/>